<evidence type="ECO:0000313" key="3">
    <source>
        <dbReference type="Proteomes" id="UP000015105"/>
    </source>
</evidence>
<dbReference type="Gramene" id="AET4Gv20815700.3">
    <property type="protein sequence ID" value="AET4Gv20815700.3"/>
    <property type="gene ID" value="AET4Gv20815700"/>
</dbReference>
<evidence type="ECO:0000313" key="2">
    <source>
        <dbReference type="EnsemblPlants" id="AET4Gv20815700.3"/>
    </source>
</evidence>
<dbReference type="AlphaFoldDB" id="A0A453J6M6"/>
<reference evidence="2" key="4">
    <citation type="submission" date="2019-03" db="UniProtKB">
        <authorList>
            <consortium name="EnsemblPlants"/>
        </authorList>
    </citation>
    <scope>IDENTIFICATION</scope>
</reference>
<reference evidence="2" key="3">
    <citation type="journal article" date="2017" name="Nature">
        <title>Genome sequence of the progenitor of the wheat D genome Aegilops tauschii.</title>
        <authorList>
            <person name="Luo M.C."/>
            <person name="Gu Y.Q."/>
            <person name="Puiu D."/>
            <person name="Wang H."/>
            <person name="Twardziok S.O."/>
            <person name="Deal K.R."/>
            <person name="Huo N."/>
            <person name="Zhu T."/>
            <person name="Wang L."/>
            <person name="Wang Y."/>
            <person name="McGuire P.E."/>
            <person name="Liu S."/>
            <person name="Long H."/>
            <person name="Ramasamy R.K."/>
            <person name="Rodriguez J.C."/>
            <person name="Van S.L."/>
            <person name="Yuan L."/>
            <person name="Wang Z."/>
            <person name="Xia Z."/>
            <person name="Xiao L."/>
            <person name="Anderson O.D."/>
            <person name="Ouyang S."/>
            <person name="Liang Y."/>
            <person name="Zimin A.V."/>
            <person name="Pertea G."/>
            <person name="Qi P."/>
            <person name="Bennetzen J.L."/>
            <person name="Dai X."/>
            <person name="Dawson M.W."/>
            <person name="Muller H.G."/>
            <person name="Kugler K."/>
            <person name="Rivarola-Duarte L."/>
            <person name="Spannagl M."/>
            <person name="Mayer K.F.X."/>
            <person name="Lu F.H."/>
            <person name="Bevan M.W."/>
            <person name="Leroy P."/>
            <person name="Li P."/>
            <person name="You F.M."/>
            <person name="Sun Q."/>
            <person name="Liu Z."/>
            <person name="Lyons E."/>
            <person name="Wicker T."/>
            <person name="Salzberg S.L."/>
            <person name="Devos K.M."/>
            <person name="Dvorak J."/>
        </authorList>
    </citation>
    <scope>NUCLEOTIDE SEQUENCE [LARGE SCALE GENOMIC DNA]</scope>
    <source>
        <strain evidence="2">cv. AL8/78</strain>
    </source>
</reference>
<protein>
    <submittedName>
        <fullName evidence="2">Uncharacterized protein</fullName>
    </submittedName>
</protein>
<reference evidence="2" key="5">
    <citation type="journal article" date="2021" name="G3 (Bethesda)">
        <title>Aegilops tauschii genome assembly Aet v5.0 features greater sequence contiguity and improved annotation.</title>
        <authorList>
            <person name="Wang L."/>
            <person name="Zhu T."/>
            <person name="Rodriguez J.C."/>
            <person name="Deal K.R."/>
            <person name="Dubcovsky J."/>
            <person name="McGuire P.E."/>
            <person name="Lux T."/>
            <person name="Spannagl M."/>
            <person name="Mayer K.F.X."/>
            <person name="Baldrich P."/>
            <person name="Meyers B.C."/>
            <person name="Huo N."/>
            <person name="Gu Y.Q."/>
            <person name="Zhou H."/>
            <person name="Devos K.M."/>
            <person name="Bennetzen J.L."/>
            <person name="Unver T."/>
            <person name="Budak H."/>
            <person name="Gulick P.J."/>
            <person name="Galiba G."/>
            <person name="Kalapos B."/>
            <person name="Nelson D.R."/>
            <person name="Li P."/>
            <person name="You F.M."/>
            <person name="Luo M.C."/>
            <person name="Dvorak J."/>
        </authorList>
    </citation>
    <scope>NUCLEOTIDE SEQUENCE [LARGE SCALE GENOMIC DNA]</scope>
    <source>
        <strain evidence="2">cv. AL8/78</strain>
    </source>
</reference>
<accession>A0A453J6M6</accession>
<reference evidence="3" key="1">
    <citation type="journal article" date="2014" name="Science">
        <title>Ancient hybridizations among the ancestral genomes of bread wheat.</title>
        <authorList>
            <consortium name="International Wheat Genome Sequencing Consortium,"/>
            <person name="Marcussen T."/>
            <person name="Sandve S.R."/>
            <person name="Heier L."/>
            <person name="Spannagl M."/>
            <person name="Pfeifer M."/>
            <person name="Jakobsen K.S."/>
            <person name="Wulff B.B."/>
            <person name="Steuernagel B."/>
            <person name="Mayer K.F."/>
            <person name="Olsen O.A."/>
        </authorList>
    </citation>
    <scope>NUCLEOTIDE SEQUENCE [LARGE SCALE GENOMIC DNA]</scope>
    <source>
        <strain evidence="3">cv. AL8/78</strain>
    </source>
</reference>
<keyword evidence="3" id="KW-1185">Reference proteome</keyword>
<reference evidence="3" key="2">
    <citation type="journal article" date="2017" name="Nat. Plants">
        <title>The Aegilops tauschii genome reveals multiple impacts of transposons.</title>
        <authorList>
            <person name="Zhao G."/>
            <person name="Zou C."/>
            <person name="Li K."/>
            <person name="Wang K."/>
            <person name="Li T."/>
            <person name="Gao L."/>
            <person name="Zhang X."/>
            <person name="Wang H."/>
            <person name="Yang Z."/>
            <person name="Liu X."/>
            <person name="Jiang W."/>
            <person name="Mao L."/>
            <person name="Kong X."/>
            <person name="Jiao Y."/>
            <person name="Jia J."/>
        </authorList>
    </citation>
    <scope>NUCLEOTIDE SEQUENCE [LARGE SCALE GENOMIC DNA]</scope>
    <source>
        <strain evidence="3">cv. AL8/78</strain>
    </source>
</reference>
<sequence>MAASMRSQLKLLVSQGRRPWSYPILNSSLSSTRSDPPHKIHDPTGGHPADKAGDTPAVQQPPPAPAGMHSATIINSQHACITHIFLPPNLVIIICGVAVSDLDHLPSPKHIGHDGALVPDLAAKPKLGSSTSFPRRKIYDPVSNYSFHEES</sequence>
<feature type="region of interest" description="Disordered" evidence="1">
    <location>
        <begin position="27"/>
        <end position="69"/>
    </location>
</feature>
<dbReference type="EnsemblPlants" id="AET4Gv20815700.3">
    <property type="protein sequence ID" value="AET4Gv20815700.3"/>
    <property type="gene ID" value="AET4Gv20815700"/>
</dbReference>
<evidence type="ECO:0000256" key="1">
    <source>
        <dbReference type="SAM" id="MobiDB-lite"/>
    </source>
</evidence>
<feature type="compositionally biased region" description="Basic and acidic residues" evidence="1">
    <location>
        <begin position="35"/>
        <end position="53"/>
    </location>
</feature>
<proteinExistence type="predicted"/>
<organism evidence="2 3">
    <name type="scientific">Aegilops tauschii subsp. strangulata</name>
    <name type="common">Goatgrass</name>
    <dbReference type="NCBI Taxonomy" id="200361"/>
    <lineage>
        <taxon>Eukaryota</taxon>
        <taxon>Viridiplantae</taxon>
        <taxon>Streptophyta</taxon>
        <taxon>Embryophyta</taxon>
        <taxon>Tracheophyta</taxon>
        <taxon>Spermatophyta</taxon>
        <taxon>Magnoliopsida</taxon>
        <taxon>Liliopsida</taxon>
        <taxon>Poales</taxon>
        <taxon>Poaceae</taxon>
        <taxon>BOP clade</taxon>
        <taxon>Pooideae</taxon>
        <taxon>Triticodae</taxon>
        <taxon>Triticeae</taxon>
        <taxon>Triticinae</taxon>
        <taxon>Aegilops</taxon>
    </lineage>
</organism>
<name>A0A453J6M6_AEGTS</name>
<dbReference type="Proteomes" id="UP000015105">
    <property type="component" value="Chromosome 4D"/>
</dbReference>